<protein>
    <submittedName>
        <fullName evidence="2">Uncharacterized protein</fullName>
    </submittedName>
</protein>
<gene>
    <name evidence="2" type="ORF">EYF80_061490</name>
</gene>
<accession>A0A4Z2EHR7</accession>
<organism evidence="2 3">
    <name type="scientific">Liparis tanakae</name>
    <name type="common">Tanaka's snailfish</name>
    <dbReference type="NCBI Taxonomy" id="230148"/>
    <lineage>
        <taxon>Eukaryota</taxon>
        <taxon>Metazoa</taxon>
        <taxon>Chordata</taxon>
        <taxon>Craniata</taxon>
        <taxon>Vertebrata</taxon>
        <taxon>Euteleostomi</taxon>
        <taxon>Actinopterygii</taxon>
        <taxon>Neopterygii</taxon>
        <taxon>Teleostei</taxon>
        <taxon>Neoteleostei</taxon>
        <taxon>Acanthomorphata</taxon>
        <taxon>Eupercaria</taxon>
        <taxon>Perciformes</taxon>
        <taxon>Cottioidei</taxon>
        <taxon>Cottales</taxon>
        <taxon>Liparidae</taxon>
        <taxon>Liparis</taxon>
    </lineage>
</organism>
<evidence type="ECO:0000313" key="2">
    <source>
        <dbReference type="EMBL" id="TNN28363.1"/>
    </source>
</evidence>
<evidence type="ECO:0000256" key="1">
    <source>
        <dbReference type="SAM" id="MobiDB-lite"/>
    </source>
</evidence>
<dbReference type="EMBL" id="SRLO01006974">
    <property type="protein sequence ID" value="TNN28363.1"/>
    <property type="molecule type" value="Genomic_DNA"/>
</dbReference>
<proteinExistence type="predicted"/>
<evidence type="ECO:0000313" key="3">
    <source>
        <dbReference type="Proteomes" id="UP000314294"/>
    </source>
</evidence>
<dbReference type="Proteomes" id="UP000314294">
    <property type="component" value="Unassembled WGS sequence"/>
</dbReference>
<feature type="region of interest" description="Disordered" evidence="1">
    <location>
        <begin position="1"/>
        <end position="55"/>
    </location>
</feature>
<dbReference type="AlphaFoldDB" id="A0A4Z2EHR7"/>
<name>A0A4Z2EHR7_9TELE</name>
<sequence length="246" mass="26726">MSGGVRLHTPGGSELSTRGATGETPRSALMPAARGARKHPRSEETPEDGSVANPDSESWLMNLLRSEPLIRAWPTWTCSPRAAASPSSGSAGGVVMVTDFSERLSLPRALWRSRLRSRLRSLRNTKGTNTTSWLTDRRARGNTDASEGIKLMFHVLGNGVCSATRASAARVLGAAAAARRPRRGSITTEKLNKPRCCEPIGREPDGLQRHGCQISSGYSTMERDYWADMSDTGRLKEAFRVFKDAS</sequence>
<comment type="caution">
    <text evidence="2">The sequence shown here is derived from an EMBL/GenBank/DDBJ whole genome shotgun (WGS) entry which is preliminary data.</text>
</comment>
<reference evidence="2 3" key="1">
    <citation type="submission" date="2019-03" db="EMBL/GenBank/DDBJ databases">
        <title>First draft genome of Liparis tanakae, snailfish: a comprehensive survey of snailfish specific genes.</title>
        <authorList>
            <person name="Kim W."/>
            <person name="Song I."/>
            <person name="Jeong J.-H."/>
            <person name="Kim D."/>
            <person name="Kim S."/>
            <person name="Ryu S."/>
            <person name="Song J.Y."/>
            <person name="Lee S.K."/>
        </authorList>
    </citation>
    <scope>NUCLEOTIDE SEQUENCE [LARGE SCALE GENOMIC DNA]</scope>
    <source>
        <tissue evidence="2">Muscle</tissue>
    </source>
</reference>
<keyword evidence="3" id="KW-1185">Reference proteome</keyword>